<protein>
    <submittedName>
        <fullName evidence="2">Uncharacterized protein</fullName>
    </submittedName>
</protein>
<accession>A0A8S1YJZ4</accession>
<keyword evidence="3" id="KW-1185">Reference proteome</keyword>
<evidence type="ECO:0000313" key="3">
    <source>
        <dbReference type="Proteomes" id="UP000683925"/>
    </source>
</evidence>
<keyword evidence="1" id="KW-0732">Signal</keyword>
<name>A0A8S1YJZ4_PAROT</name>
<evidence type="ECO:0000256" key="1">
    <source>
        <dbReference type="SAM" id="SignalP"/>
    </source>
</evidence>
<dbReference type="PANTHER" id="PTHR38934">
    <property type="entry name" value="HYPHALLY REGULATED CELL WALL PROTEIN 1"/>
    <property type="match status" value="1"/>
</dbReference>
<feature type="chain" id="PRO_5035851103" evidence="1">
    <location>
        <begin position="16"/>
        <end position="1532"/>
    </location>
</feature>
<feature type="signal peptide" evidence="1">
    <location>
        <begin position="1"/>
        <end position="15"/>
    </location>
</feature>
<comment type="caution">
    <text evidence="2">The sequence shown here is derived from an EMBL/GenBank/DDBJ whole genome shotgun (WGS) entry which is preliminary data.</text>
</comment>
<dbReference type="InterPro" id="IPR002895">
    <property type="entry name" value="Paramecium_SA"/>
</dbReference>
<dbReference type="EMBL" id="CAJJDP010000174">
    <property type="protein sequence ID" value="CAD8214179.1"/>
    <property type="molecule type" value="Genomic_DNA"/>
</dbReference>
<reference evidence="2" key="1">
    <citation type="submission" date="2021-01" db="EMBL/GenBank/DDBJ databases">
        <authorList>
            <consortium name="Genoscope - CEA"/>
            <person name="William W."/>
        </authorList>
    </citation>
    <scope>NUCLEOTIDE SEQUENCE</scope>
</reference>
<evidence type="ECO:0000313" key="2">
    <source>
        <dbReference type="EMBL" id="CAD8214179.1"/>
    </source>
</evidence>
<dbReference type="PANTHER" id="PTHR38934:SF6">
    <property type="entry name" value="CHROMOSOME UNDETERMINED SCAFFOLD_176, WHOLE GENOME SHOTGUN SEQUENCE"/>
    <property type="match status" value="1"/>
</dbReference>
<organism evidence="2 3">
    <name type="scientific">Paramecium octaurelia</name>
    <dbReference type="NCBI Taxonomy" id="43137"/>
    <lineage>
        <taxon>Eukaryota</taxon>
        <taxon>Sar</taxon>
        <taxon>Alveolata</taxon>
        <taxon>Ciliophora</taxon>
        <taxon>Intramacronucleata</taxon>
        <taxon>Oligohymenophorea</taxon>
        <taxon>Peniculida</taxon>
        <taxon>Parameciidae</taxon>
        <taxon>Paramecium</taxon>
    </lineage>
</organism>
<dbReference type="OrthoDB" id="4062651at2759"/>
<dbReference type="Proteomes" id="UP000683925">
    <property type="component" value="Unassembled WGS sequence"/>
</dbReference>
<dbReference type="SMART" id="SM00639">
    <property type="entry name" value="PSA"/>
    <property type="match status" value="15"/>
</dbReference>
<dbReference type="Pfam" id="PF01508">
    <property type="entry name" value="Paramecium_SA"/>
    <property type="match status" value="11"/>
</dbReference>
<proteinExistence type="predicted"/>
<gene>
    <name evidence="2" type="ORF">POCTA_138.1.T1710005</name>
</gene>
<sequence length="1532" mass="174700">MFYYLLFHHFCFILSSEISKKCVCMHVRTEKECKNSGLCIWEIDKCIIKPGQSYNTEMSNSNKCKRYAQEDCRKQEFCGFYFGQCIDFVDCMIFDKDNCQESSYKCVSDGSKCVQIQECSDYKTQNGCANKNKYNKYCFWIGGMEKQCLDVLTCEGLPIYLNNHQMCESGLNGCTISENGYGCINQMEFCSQYANNFQCFKSKKNNCYWDYKNERCVEKVCENLLFTQDYECKEILSDCTTNGVHCVRRRQCSDVQSIFGCVTDAEGKKCEYHQNQCKIKSCSTAPDSLRNYQQCQDYDNLLDCVTSENKGCKTRPETCYGYAEEVDCYSITQQDCVWYKNKCEQRQCYHAPDYFTHEVCHFYGNCIGKLGGGCQMTPQLCEEIMEEQFCEINYNEEKCIWLGGKCELLQCKKLKLPTYKNHQMCQNSSQYCTFNLNTLGCIDYLCENILEIEYCTIDSNGTVCTLNQGCVEKNCNTAPPDYDSNSKCEEWIPKCTVNIRRIVVSFLITINVIQQFQDFSVSGMNKIKNALINNDCQQFKVLFGPCILRSQGAGCQQWPTDCTQMMSKNQCQLNLQDGTNCFWIGTKCKKQECSDAPKTNYTNNVECNTWLKTCIFDHSLGGCKDRPNPLACSSSPNDKMYNNHQECFAWNPKCTVISSFKVEGCEPKKANCHEFIRQRNCKTNINGQFCYWDDKLQKCMNEGEDNKGVADCDKRLYGDLTHQDCEDFLPKCTIKNMGKSCQFLSEQCDYKYQQQCVIDIYQQPCKWDYQNQICKSVACTDNTTAQTEAECLRFRLSYECQLKINSDGTYGPGCEKRPSNCGEVTNPVICKLTLTTQQQKCYFMKYNSTCSQLTSSQCENIESQSNETCQSYNTYCVLQSSGQGCHSIYLCINLTSKVCNGALMKQNNRCIYQDKCNYDVCSSRYLSQSRCSGQKTASGIQCSYIYSCSGSDSCGYKCINQTEQMNLTFPSSATLADKRQYCQNYSSSYRYDTNCNCCVILTSCSLQVGSQSLCNSSISQNGQKCGYNQSNNTCQDRLCSHLNSTYTLSQLICYNWGQNCVYSVTGCKLFSGDCSTIGLIQQCYSHSCYWQDAKCVNYVNCDLNTTAVTNRECLLNNSIYCRLNYTQGKGCGFRYCEHIYEATICSSAKIITGERCFWDGTCTNKMCYEHTIESDCQNSYGYYIAAVTKCYWCALNATKCSNNKYCSLTSMTAPSSHEDCNSKYFLQTINISISSKCTLKQQQCSNYTYKDACVKTIDNIDCYWYSNACIDYCDAAVQSIFIWTHSSCQSWNGSCMSLNNVGCQLLNCSKLTIDANCAIFSTKCFWDGSTCQTIGDCSIYFDNSLCLNTKNSQGIPCFWDGTKCLEKTCSNKPTSSNDQTECNSWLTNCQWNKNNNRCVEDCTQADISNNTHQQCESYYSNKSCTVKVDIIQCVDLPFSCPLAKETQCYKDQFGNECYYQDTLKKCVNLLCSNLEASFTTHERCNQRLKSCTVNKDFNGCQQLNNCGSYSNPELIVKDRQIQVEQVVSGMRS</sequence>